<reference evidence="4" key="2">
    <citation type="submission" date="2022-06" db="EMBL/GenBank/DDBJ databases">
        <authorList>
            <person name="Holder M.E."/>
            <person name="Ajami N.J."/>
            <person name="Petrosino J.F."/>
        </authorList>
    </citation>
    <scope>NUCLEOTIDE SEQUENCE</scope>
    <source>
        <strain evidence="4">RMA 8861</strain>
    </source>
</reference>
<dbReference type="AlphaFoldDB" id="A0A9N7JLH7"/>
<evidence type="ECO:0000313" key="4">
    <source>
        <dbReference type="EMBL" id="USS01393.1"/>
    </source>
</evidence>
<organism evidence="3 5">
    <name type="scientific">Clostridium septicum</name>
    <dbReference type="NCBI Taxonomy" id="1504"/>
    <lineage>
        <taxon>Bacteria</taxon>
        <taxon>Bacillati</taxon>
        <taxon>Bacillota</taxon>
        <taxon>Clostridia</taxon>
        <taxon>Eubacteriales</taxon>
        <taxon>Clostridiaceae</taxon>
        <taxon>Clostridium</taxon>
    </lineage>
</organism>
<dbReference type="Gene3D" id="3.40.710.10">
    <property type="entry name" value="DD-peptidase/beta-lactamase superfamily"/>
    <property type="match status" value="1"/>
</dbReference>
<dbReference type="GO" id="GO:0030655">
    <property type="term" value="P:beta-lactam antibiotic catabolic process"/>
    <property type="evidence" value="ECO:0007669"/>
    <property type="project" value="InterPro"/>
</dbReference>
<reference evidence="3 5" key="1">
    <citation type="submission" date="2017-09" db="EMBL/GenBank/DDBJ databases">
        <authorList>
            <person name="Thomas P."/>
            <person name="Seyboldt C."/>
        </authorList>
    </citation>
    <scope>NUCLEOTIDE SEQUENCE [LARGE SCALE GENOMIC DNA]</scope>
    <source>
        <strain evidence="3 5">DSM 7534</strain>
    </source>
</reference>
<dbReference type="RefSeq" id="WP_066674197.1">
    <property type="nucleotide sequence ID" value="NZ_CABMIZ010000004.1"/>
</dbReference>
<dbReference type="GO" id="GO:0008800">
    <property type="term" value="F:beta-lactamase activity"/>
    <property type="evidence" value="ECO:0007669"/>
    <property type="project" value="InterPro"/>
</dbReference>
<gene>
    <name evidence="3" type="ORF">CP523_10515</name>
    <name evidence="4" type="ORF">NH397_02860</name>
</gene>
<feature type="chain" id="PRO_5040467427" evidence="1">
    <location>
        <begin position="24"/>
        <end position="294"/>
    </location>
</feature>
<evidence type="ECO:0000313" key="3">
    <source>
        <dbReference type="EMBL" id="AYE34799.1"/>
    </source>
</evidence>
<evidence type="ECO:0000259" key="2">
    <source>
        <dbReference type="Pfam" id="PF13354"/>
    </source>
</evidence>
<dbReference type="Proteomes" id="UP001055437">
    <property type="component" value="Chromosome"/>
</dbReference>
<name>A0A9N7JLH7_CLOSE</name>
<keyword evidence="3" id="KW-0378">Hydrolase</keyword>
<evidence type="ECO:0000313" key="5">
    <source>
        <dbReference type="Proteomes" id="UP000280586"/>
    </source>
</evidence>
<proteinExistence type="predicted"/>
<feature type="domain" description="Beta-lactamase class A catalytic" evidence="2">
    <location>
        <begin position="70"/>
        <end position="267"/>
    </location>
</feature>
<dbReference type="GO" id="GO:0046677">
    <property type="term" value="P:response to antibiotic"/>
    <property type="evidence" value="ECO:0007669"/>
    <property type="project" value="InterPro"/>
</dbReference>
<dbReference type="InterPro" id="IPR000871">
    <property type="entry name" value="Beta-lactam_class-A"/>
</dbReference>
<dbReference type="EMBL" id="CP023671">
    <property type="protein sequence ID" value="AYE34799.1"/>
    <property type="molecule type" value="Genomic_DNA"/>
</dbReference>
<dbReference type="SUPFAM" id="SSF56601">
    <property type="entry name" value="beta-lactamase/transpeptidase-like"/>
    <property type="match status" value="1"/>
</dbReference>
<dbReference type="EMBL" id="CP099799">
    <property type="protein sequence ID" value="USS01393.1"/>
    <property type="molecule type" value="Genomic_DNA"/>
</dbReference>
<dbReference type="InterPro" id="IPR045155">
    <property type="entry name" value="Beta-lactam_cat"/>
</dbReference>
<dbReference type="OrthoDB" id="9775096at2"/>
<dbReference type="PROSITE" id="PS51257">
    <property type="entry name" value="PROKAR_LIPOPROTEIN"/>
    <property type="match status" value="1"/>
</dbReference>
<dbReference type="PANTHER" id="PTHR35333:SF3">
    <property type="entry name" value="BETA-LACTAMASE-TYPE TRANSPEPTIDASE FOLD CONTAINING PROTEIN"/>
    <property type="match status" value="1"/>
</dbReference>
<dbReference type="Proteomes" id="UP000280586">
    <property type="component" value="Chromosome"/>
</dbReference>
<dbReference type="Pfam" id="PF13354">
    <property type="entry name" value="Beta-lactamase2"/>
    <property type="match status" value="1"/>
</dbReference>
<keyword evidence="6" id="KW-1185">Reference proteome</keyword>
<dbReference type="PANTHER" id="PTHR35333">
    <property type="entry name" value="BETA-LACTAMASE"/>
    <property type="match status" value="1"/>
</dbReference>
<evidence type="ECO:0000313" key="6">
    <source>
        <dbReference type="Proteomes" id="UP001055437"/>
    </source>
</evidence>
<dbReference type="KEGG" id="csep:CP523_10515"/>
<dbReference type="GeneID" id="303561114"/>
<accession>A0A9N7JLH7</accession>
<evidence type="ECO:0000256" key="1">
    <source>
        <dbReference type="SAM" id="SignalP"/>
    </source>
</evidence>
<protein>
    <submittedName>
        <fullName evidence="3 4">Serine hydrolase</fullName>
    </submittedName>
</protein>
<sequence>MSRKNIISIILIICMAVSCTSCANKGSSKEEGLIKPIAIKGESIKSIGDKTRQINEEIRDIVGDDIDRMGLYYYDIKTGENIAINEDKVFRAASTTKVDLAMMVMDAMNRGELSPNDTFSYVEELDYEDGTGILQDLETIKPLTVMELIKLSIVYSDNIATNMLYRTTPYNRSDYIYKVTGIPCKKEINESTPKQQFLMLKKLYENNEKNPYYDKLIEFMKETEFHDRIDKDIPWEICAHKIGNNDMYIHDIGIIYTENPYILVVYTEDLGNEEYAMNVISDISKKIYEINQSN</sequence>
<keyword evidence="1" id="KW-0732">Signal</keyword>
<dbReference type="InterPro" id="IPR012338">
    <property type="entry name" value="Beta-lactam/transpept-like"/>
</dbReference>
<feature type="signal peptide" evidence="1">
    <location>
        <begin position="1"/>
        <end position="23"/>
    </location>
</feature>